<keyword evidence="6" id="KW-0456">Lyase</keyword>
<dbReference type="Gene3D" id="1.10.630.10">
    <property type="entry name" value="Cytochrome P450"/>
    <property type="match status" value="1"/>
</dbReference>
<dbReference type="InterPro" id="IPR001128">
    <property type="entry name" value="Cyt_P450"/>
</dbReference>
<keyword evidence="2 4" id="KW-0479">Metal-binding</keyword>
<dbReference type="Pfam" id="PF00067">
    <property type="entry name" value="p450"/>
    <property type="match status" value="1"/>
</dbReference>
<keyword evidence="4 5" id="KW-0349">Heme</keyword>
<evidence type="ECO:0000313" key="7">
    <source>
        <dbReference type="Proteomes" id="UP000236161"/>
    </source>
</evidence>
<dbReference type="EMBL" id="KZ451950">
    <property type="protein sequence ID" value="PKA59148.1"/>
    <property type="molecule type" value="Genomic_DNA"/>
</dbReference>
<protein>
    <submittedName>
        <fullName evidence="6">Cytochrome P450 71A1</fullName>
        <ecNumber evidence="6">4.99.1.6</ecNumber>
    </submittedName>
</protein>
<feature type="binding site" description="axial binding residue" evidence="4">
    <location>
        <position position="440"/>
    </location>
    <ligand>
        <name>heme</name>
        <dbReference type="ChEBI" id="CHEBI:30413"/>
    </ligand>
    <ligandPart>
        <name>Fe</name>
        <dbReference type="ChEBI" id="CHEBI:18248"/>
    </ligandPart>
</feature>
<sequence length="504" mass="56960">MAITITLIAMATFLFLFHTLRRKTSNLPPSPPALPFVGNLHQLGSLLHRSLASLSENYGPLILLHLGSIPVAVVSSAEMAEEVLKTQDIIFSTRPPSSIAARLAYGPRDMAFAPYGPHWRQMRKICILHILSNKRVQEFARLRKEEVELLVANIAGSSPAPVNLSNMLVTLSSDVICRAALGRKCSGEQRFSEMLRELSALFCSFPLRDFIPWLGWIDELSGLNARIKRNSEEFDQFLEQILEEHIDRRRGSAAESHPCVDFIDVLLSLKEENNEEAAITLERSDLKGLILDIFAAGTDTSAATMQWVMAELLSHPNSMRKVQEEIRQTVGSNSTVMVKEEDIDQMKYFKAAIKETLRMHPSLPLLIPRMAMKDAMLRGYSIPAGTWVLVNVWKIARDPKYWENADEFQPERFLINNISTIDYSGQDFQYLPFSSGRRSCPGFNFGLATVHHALANLLYRFDWDFAEGEKEHALDMKETPGLSISKKYDLIVSAKPYGFFEHNE</sequence>
<comment type="similarity">
    <text evidence="1 5">Belongs to the cytochrome P450 family.</text>
</comment>
<evidence type="ECO:0000313" key="6">
    <source>
        <dbReference type="EMBL" id="PKA59148.1"/>
    </source>
</evidence>
<dbReference type="GO" id="GO:0004497">
    <property type="term" value="F:monooxygenase activity"/>
    <property type="evidence" value="ECO:0007669"/>
    <property type="project" value="UniProtKB-KW"/>
</dbReference>
<dbReference type="AlphaFoldDB" id="A0A2I0AUC5"/>
<evidence type="ECO:0000256" key="4">
    <source>
        <dbReference type="PIRSR" id="PIRSR602401-1"/>
    </source>
</evidence>
<dbReference type="InterPro" id="IPR017972">
    <property type="entry name" value="Cyt_P450_CS"/>
</dbReference>
<dbReference type="PROSITE" id="PS00086">
    <property type="entry name" value="CYTOCHROME_P450"/>
    <property type="match status" value="1"/>
</dbReference>
<dbReference type="GO" id="GO:0016829">
    <property type="term" value="F:lyase activity"/>
    <property type="evidence" value="ECO:0007669"/>
    <property type="project" value="UniProtKB-KW"/>
</dbReference>
<dbReference type="EC" id="4.99.1.6" evidence="6"/>
<dbReference type="PANTHER" id="PTHR47955">
    <property type="entry name" value="CYTOCHROME P450 FAMILY 71 PROTEIN"/>
    <property type="match status" value="1"/>
</dbReference>
<gene>
    <name evidence="6" type="primary">CYP71A1</name>
    <name evidence="6" type="ORF">AXF42_Ash001241</name>
</gene>
<keyword evidence="3 4" id="KW-0408">Iron</keyword>
<dbReference type="GO" id="GO:0016705">
    <property type="term" value="F:oxidoreductase activity, acting on paired donors, with incorporation or reduction of molecular oxygen"/>
    <property type="evidence" value="ECO:0007669"/>
    <property type="project" value="InterPro"/>
</dbReference>
<dbReference type="PANTHER" id="PTHR47955:SF15">
    <property type="entry name" value="CYTOCHROME P450 71A2-LIKE"/>
    <property type="match status" value="1"/>
</dbReference>
<dbReference type="SUPFAM" id="SSF48264">
    <property type="entry name" value="Cytochrome P450"/>
    <property type="match status" value="1"/>
</dbReference>
<dbReference type="GO" id="GO:0020037">
    <property type="term" value="F:heme binding"/>
    <property type="evidence" value="ECO:0007669"/>
    <property type="project" value="InterPro"/>
</dbReference>
<keyword evidence="5" id="KW-0503">Monooxygenase</keyword>
<evidence type="ECO:0000256" key="5">
    <source>
        <dbReference type="RuleBase" id="RU000461"/>
    </source>
</evidence>
<dbReference type="Proteomes" id="UP000236161">
    <property type="component" value="Unassembled WGS sequence"/>
</dbReference>
<dbReference type="OrthoDB" id="781802at2759"/>
<accession>A0A2I0AUC5</accession>
<dbReference type="InterPro" id="IPR002401">
    <property type="entry name" value="Cyt_P450_E_grp-I"/>
</dbReference>
<dbReference type="STRING" id="1088818.A0A2I0AUC5"/>
<organism evidence="6 7">
    <name type="scientific">Apostasia shenzhenica</name>
    <dbReference type="NCBI Taxonomy" id="1088818"/>
    <lineage>
        <taxon>Eukaryota</taxon>
        <taxon>Viridiplantae</taxon>
        <taxon>Streptophyta</taxon>
        <taxon>Embryophyta</taxon>
        <taxon>Tracheophyta</taxon>
        <taxon>Spermatophyta</taxon>
        <taxon>Magnoliopsida</taxon>
        <taxon>Liliopsida</taxon>
        <taxon>Asparagales</taxon>
        <taxon>Orchidaceae</taxon>
        <taxon>Apostasioideae</taxon>
        <taxon>Apostasia</taxon>
    </lineage>
</organism>
<dbReference type="CDD" id="cd11072">
    <property type="entry name" value="CYP71-like"/>
    <property type="match status" value="1"/>
</dbReference>
<evidence type="ECO:0000256" key="1">
    <source>
        <dbReference type="ARBA" id="ARBA00010617"/>
    </source>
</evidence>
<keyword evidence="5" id="KW-0560">Oxidoreductase</keyword>
<reference evidence="6 7" key="1">
    <citation type="journal article" date="2017" name="Nature">
        <title>The Apostasia genome and the evolution of orchids.</title>
        <authorList>
            <person name="Zhang G.Q."/>
            <person name="Liu K.W."/>
            <person name="Li Z."/>
            <person name="Lohaus R."/>
            <person name="Hsiao Y.Y."/>
            <person name="Niu S.C."/>
            <person name="Wang J.Y."/>
            <person name="Lin Y.C."/>
            <person name="Xu Q."/>
            <person name="Chen L.J."/>
            <person name="Yoshida K."/>
            <person name="Fujiwara S."/>
            <person name="Wang Z.W."/>
            <person name="Zhang Y.Q."/>
            <person name="Mitsuda N."/>
            <person name="Wang M."/>
            <person name="Liu G.H."/>
            <person name="Pecoraro L."/>
            <person name="Huang H.X."/>
            <person name="Xiao X.J."/>
            <person name="Lin M."/>
            <person name="Wu X.Y."/>
            <person name="Wu W.L."/>
            <person name="Chen Y.Y."/>
            <person name="Chang S.B."/>
            <person name="Sakamoto S."/>
            <person name="Ohme-Takagi M."/>
            <person name="Yagi M."/>
            <person name="Zeng S.J."/>
            <person name="Shen C.Y."/>
            <person name="Yeh C.M."/>
            <person name="Luo Y.B."/>
            <person name="Tsai W.C."/>
            <person name="Van de Peer Y."/>
            <person name="Liu Z.J."/>
        </authorList>
    </citation>
    <scope>NUCLEOTIDE SEQUENCE [LARGE SCALE GENOMIC DNA]</scope>
    <source>
        <strain evidence="7">cv. Shenzhen</strain>
        <tissue evidence="6">Stem</tissue>
    </source>
</reference>
<dbReference type="GO" id="GO:0005506">
    <property type="term" value="F:iron ion binding"/>
    <property type="evidence" value="ECO:0007669"/>
    <property type="project" value="InterPro"/>
</dbReference>
<dbReference type="PRINTS" id="PR00463">
    <property type="entry name" value="EP450I"/>
</dbReference>
<keyword evidence="7" id="KW-1185">Reference proteome</keyword>
<evidence type="ECO:0000256" key="3">
    <source>
        <dbReference type="ARBA" id="ARBA00023004"/>
    </source>
</evidence>
<dbReference type="PRINTS" id="PR00385">
    <property type="entry name" value="P450"/>
</dbReference>
<proteinExistence type="inferred from homology"/>
<evidence type="ECO:0000256" key="2">
    <source>
        <dbReference type="ARBA" id="ARBA00022723"/>
    </source>
</evidence>
<dbReference type="InterPro" id="IPR036396">
    <property type="entry name" value="Cyt_P450_sf"/>
</dbReference>
<name>A0A2I0AUC5_9ASPA</name>
<dbReference type="FunFam" id="1.10.630.10:FF:000011">
    <property type="entry name" value="Cytochrome P450 83B1"/>
    <property type="match status" value="1"/>
</dbReference>
<comment type="cofactor">
    <cofactor evidence="4">
        <name>heme</name>
        <dbReference type="ChEBI" id="CHEBI:30413"/>
    </cofactor>
</comment>